<sequence length="131" mass="14692">MGTDFPPYLPIQFGQNVALTLENSILYELSSPNTDAEYQSLYPGHHRGFVHLGPDKRFFDSATLHATHCLNYLRQTILCSADVTLEPEVVEGSRDVGEGVGVVHVCCDWSKVYDFVEKNEAEWEAALREGM</sequence>
<dbReference type="Proteomes" id="UP000813824">
    <property type="component" value="Unassembled WGS sequence"/>
</dbReference>
<evidence type="ECO:0000313" key="4">
    <source>
        <dbReference type="EMBL" id="KAH8101717.1"/>
    </source>
</evidence>
<dbReference type="PANTHER" id="PTHR33365">
    <property type="entry name" value="YALI0B05434P"/>
    <property type="match status" value="1"/>
</dbReference>
<protein>
    <submittedName>
        <fullName evidence="4">Uncharacterized protein</fullName>
    </submittedName>
</protein>
<organism evidence="4 5">
    <name type="scientific">Cristinia sonorae</name>
    <dbReference type="NCBI Taxonomy" id="1940300"/>
    <lineage>
        <taxon>Eukaryota</taxon>
        <taxon>Fungi</taxon>
        <taxon>Dikarya</taxon>
        <taxon>Basidiomycota</taxon>
        <taxon>Agaricomycotina</taxon>
        <taxon>Agaricomycetes</taxon>
        <taxon>Agaricomycetidae</taxon>
        <taxon>Agaricales</taxon>
        <taxon>Pleurotineae</taxon>
        <taxon>Stephanosporaceae</taxon>
        <taxon>Cristinia</taxon>
    </lineage>
</organism>
<dbReference type="Pfam" id="PF11807">
    <property type="entry name" value="UstYa"/>
    <property type="match status" value="1"/>
</dbReference>
<dbReference type="InterPro" id="IPR021765">
    <property type="entry name" value="UstYa-like"/>
</dbReference>
<reference evidence="4" key="1">
    <citation type="journal article" date="2021" name="New Phytol.">
        <title>Evolutionary innovations through gain and loss of genes in the ectomycorrhizal Boletales.</title>
        <authorList>
            <person name="Wu G."/>
            <person name="Miyauchi S."/>
            <person name="Morin E."/>
            <person name="Kuo A."/>
            <person name="Drula E."/>
            <person name="Varga T."/>
            <person name="Kohler A."/>
            <person name="Feng B."/>
            <person name="Cao Y."/>
            <person name="Lipzen A."/>
            <person name="Daum C."/>
            <person name="Hundley H."/>
            <person name="Pangilinan J."/>
            <person name="Johnson J."/>
            <person name="Barry K."/>
            <person name="LaButti K."/>
            <person name="Ng V."/>
            <person name="Ahrendt S."/>
            <person name="Min B."/>
            <person name="Choi I.G."/>
            <person name="Park H."/>
            <person name="Plett J.M."/>
            <person name="Magnuson J."/>
            <person name="Spatafora J.W."/>
            <person name="Nagy L.G."/>
            <person name="Henrissat B."/>
            <person name="Grigoriev I.V."/>
            <person name="Yang Z.L."/>
            <person name="Xu J."/>
            <person name="Martin F.M."/>
        </authorList>
    </citation>
    <scope>NUCLEOTIDE SEQUENCE</scope>
    <source>
        <strain evidence="4">KKN 215</strain>
    </source>
</reference>
<dbReference type="AlphaFoldDB" id="A0A8K0XRE0"/>
<dbReference type="PANTHER" id="PTHR33365:SF11">
    <property type="entry name" value="TAT PATHWAY SIGNAL SEQUENCE"/>
    <property type="match status" value="1"/>
</dbReference>
<name>A0A8K0XRE0_9AGAR</name>
<keyword evidence="5" id="KW-1185">Reference proteome</keyword>
<keyword evidence="2" id="KW-0560">Oxidoreductase</keyword>
<evidence type="ECO:0000256" key="1">
    <source>
        <dbReference type="ARBA" id="ARBA00004685"/>
    </source>
</evidence>
<dbReference type="OrthoDB" id="3687641at2759"/>
<accession>A0A8K0XRE0</accession>
<dbReference type="GO" id="GO:0043386">
    <property type="term" value="P:mycotoxin biosynthetic process"/>
    <property type="evidence" value="ECO:0007669"/>
    <property type="project" value="InterPro"/>
</dbReference>
<dbReference type="GO" id="GO:0016491">
    <property type="term" value="F:oxidoreductase activity"/>
    <property type="evidence" value="ECO:0007669"/>
    <property type="project" value="UniProtKB-KW"/>
</dbReference>
<comment type="similarity">
    <text evidence="3">Belongs to the ustYa family.</text>
</comment>
<comment type="pathway">
    <text evidence="1">Mycotoxin biosynthesis.</text>
</comment>
<evidence type="ECO:0000313" key="5">
    <source>
        <dbReference type="Proteomes" id="UP000813824"/>
    </source>
</evidence>
<gene>
    <name evidence="4" type="ORF">BXZ70DRAFT_999655</name>
</gene>
<evidence type="ECO:0000256" key="3">
    <source>
        <dbReference type="ARBA" id="ARBA00035112"/>
    </source>
</evidence>
<dbReference type="EMBL" id="JAEVFJ010000011">
    <property type="protein sequence ID" value="KAH8101717.1"/>
    <property type="molecule type" value="Genomic_DNA"/>
</dbReference>
<evidence type="ECO:0000256" key="2">
    <source>
        <dbReference type="ARBA" id="ARBA00023002"/>
    </source>
</evidence>
<proteinExistence type="inferred from homology"/>
<comment type="caution">
    <text evidence="4">The sequence shown here is derived from an EMBL/GenBank/DDBJ whole genome shotgun (WGS) entry which is preliminary data.</text>
</comment>